<organism evidence="1 2">
    <name type="scientific">Trichonephila clavipes</name>
    <name type="common">Golden silk orbweaver</name>
    <name type="synonym">Nephila clavipes</name>
    <dbReference type="NCBI Taxonomy" id="2585209"/>
    <lineage>
        <taxon>Eukaryota</taxon>
        <taxon>Metazoa</taxon>
        <taxon>Ecdysozoa</taxon>
        <taxon>Arthropoda</taxon>
        <taxon>Chelicerata</taxon>
        <taxon>Arachnida</taxon>
        <taxon>Araneae</taxon>
        <taxon>Araneomorphae</taxon>
        <taxon>Entelegynae</taxon>
        <taxon>Araneoidea</taxon>
        <taxon>Nephilidae</taxon>
        <taxon>Trichonephila</taxon>
    </lineage>
</organism>
<evidence type="ECO:0000313" key="2">
    <source>
        <dbReference type="Proteomes" id="UP000887159"/>
    </source>
</evidence>
<evidence type="ECO:0000313" key="1">
    <source>
        <dbReference type="EMBL" id="GFY08380.1"/>
    </source>
</evidence>
<gene>
    <name evidence="1" type="ORF">TNCV_1357861</name>
</gene>
<sequence length="125" mass="14209">MWLYGFAKATLEYVCSLGCSHRMNWRSNMPFSRTLSNQLISYSCNSGWISTGVILRNDNPHSRWDTSIKCLHSLVSISSVLRHNLSKLMPQKALSEGEFHTVQFCFYAVLQMSVLPPASSKYAEI</sequence>
<proteinExistence type="predicted"/>
<keyword evidence="2" id="KW-1185">Reference proteome</keyword>
<dbReference type="AlphaFoldDB" id="A0A8X6SBM0"/>
<protein>
    <submittedName>
        <fullName evidence="1">Uncharacterized protein</fullName>
    </submittedName>
</protein>
<accession>A0A8X6SBM0</accession>
<comment type="caution">
    <text evidence="1">The sequence shown here is derived from an EMBL/GenBank/DDBJ whole genome shotgun (WGS) entry which is preliminary data.</text>
</comment>
<name>A0A8X6SBM0_TRICX</name>
<reference evidence="1" key="1">
    <citation type="submission" date="2020-08" db="EMBL/GenBank/DDBJ databases">
        <title>Multicomponent nature underlies the extraordinary mechanical properties of spider dragline silk.</title>
        <authorList>
            <person name="Kono N."/>
            <person name="Nakamura H."/>
            <person name="Mori M."/>
            <person name="Yoshida Y."/>
            <person name="Ohtoshi R."/>
            <person name="Malay A.D."/>
            <person name="Moran D.A.P."/>
            <person name="Tomita M."/>
            <person name="Numata K."/>
            <person name="Arakawa K."/>
        </authorList>
    </citation>
    <scope>NUCLEOTIDE SEQUENCE</scope>
</reference>
<dbReference type="EMBL" id="BMAU01021280">
    <property type="protein sequence ID" value="GFY08380.1"/>
    <property type="molecule type" value="Genomic_DNA"/>
</dbReference>
<dbReference type="Proteomes" id="UP000887159">
    <property type="component" value="Unassembled WGS sequence"/>
</dbReference>